<name>A0A1Y1XFI0_9FUNG</name>
<feature type="repeat" description="TPR" evidence="3">
    <location>
        <begin position="585"/>
        <end position="618"/>
    </location>
</feature>
<evidence type="ECO:0000256" key="1">
    <source>
        <dbReference type="ARBA" id="ARBA00022737"/>
    </source>
</evidence>
<organism evidence="4 5">
    <name type="scientific">Anaeromyces robustus</name>
    <dbReference type="NCBI Taxonomy" id="1754192"/>
    <lineage>
        <taxon>Eukaryota</taxon>
        <taxon>Fungi</taxon>
        <taxon>Fungi incertae sedis</taxon>
        <taxon>Chytridiomycota</taxon>
        <taxon>Chytridiomycota incertae sedis</taxon>
        <taxon>Neocallimastigomycetes</taxon>
        <taxon>Neocallimastigales</taxon>
        <taxon>Neocallimastigaceae</taxon>
        <taxon>Anaeromyces</taxon>
    </lineage>
</organism>
<proteinExistence type="predicted"/>
<dbReference type="SMART" id="SM00028">
    <property type="entry name" value="TPR"/>
    <property type="match status" value="14"/>
</dbReference>
<dbReference type="InterPro" id="IPR019734">
    <property type="entry name" value="TPR_rpt"/>
</dbReference>
<evidence type="ECO:0000313" key="5">
    <source>
        <dbReference type="Proteomes" id="UP000193944"/>
    </source>
</evidence>
<sequence>MSVKSLLKQAKKYIASGEYEDARDQCNYILELENDNYTALTFLGLAEFNLGEYNDSIKHYKKAIELDSSLPMPFQGLANLYEKQNMHNELIDVLKQLREKFKSIPEKFLQTTNRIITAYENLEDNDKLINELQTFLPSSEYYNIIKDLDIPKPLEIIKRIETIYEKSDEHYYNSELKKRRYRIDSEPYPILKIKIENEMIEKSKLIPIYEQHLELEKDNKVLEKYITLLKKKIDIKQVDNIQDSYKKEISLCEDVLNNDLDIPIAYEVLINDKDNKIDNYDIELFNKYLKVSKEDDILSEVIKLYIEWKEQNNDSSIFEKLTKLNTDDCKLIFPFYFQAYIGYINGNYQYSENLARYTKDIITATEEKYQKTYNNIKVDVDLILANSLIELEKSKYVEALSIYKSILKEEPENPEAFLGLGVLLIKGFNKTEEGLKSLLKADSYNPNNWKILMEIGWSYFLKEDYDNAKKYLEKSLELKADYLNNYRMARVYFKLNDYDTGFKYLISSMRINQNFNENYCLLGDYFCVKNNIIKAKQSYRKAHYLNNADEVAGKKLVELLIKDKDDTVEAIEVCNTILKENLRCLWAWKYISNLYYIMGNYQNAITSFQSLLRIDINDYNSWFGLALCYKLNGHYTPALKAFTRASEIKSDSACTYYEIASIQQIIGMYNEAKANYAQAIKLDPDYVLALYGLGSCFYDHSQSYIENSEFGQAAENLKKSLSIAYKGICTHPEIQSWWKLINNGCCSMKYINKYVWVCYPIIYSIYIKVKELMKENKLNSWSLISSLEEEYSKLIDDKRSAYDENLKENNELSTDIVFFMTTVIFQYSILINNFEDNSILAEYLHNLSLNIYLIYESRTQNKYIDNEMTKNNEKILNIAIKLLKTAIKLVPNNEYYWNSMGIYLINQPKYSQHSFIKGLNINPKSSTIWSNLGFLYLINNDLELANRSFSNAQTLNPNNSYSWIGQAFIAKQMNNSESFELYQHANELSSSSYFETNYYYTLNYYDELKKQNLEFQLSKYSELTFTANKSIELSYKNPYAFNLMGLIQERQKQYDDAIQHFDKSIDLLKNIKTKDQVLIERSILKVKINKFRVLCQNCQFEEGISLFNELLQYEENMDLKCFVHINLIGGICYCYQKKYEESVKYLENAYNKCDDEWKELKNKITLTMAQVYYMTGSDECIEYSKQQLLKCVNNTPDYLPALFSLCSLGMVKNDLVLASSAAVEMLKIPVEDMGLLDIDRDHLLCSLFVSQGNAKEGKAILSKAIYRYPYNAQKWIKLSQFINTYYSSKSHESFKLAKSANIILESNSIIDNKGDSIATTSEHELLVENFISFALSLLNDYQIESNEISFKQILKDIIRKAQKAIMVSPSRSEAWYALILGLKTKIDHVSSKEDIESAILSLALSKKVANMTRQSLDKVQMVGLDYPREETINVWSTISVADSFYQLGKLLNSIKNNVDSKVQQLIFPLLMKSNQYCQSIIDNVTYTTQMSMIYVIMGRILRIYGNLNDSLQWYKKALEINPKSLLILEEMAEFYKEYNLQSAAELCYRQILLSDTAHNINLIGLLRLWHLAMCSKQIDLAFEASNEVMKNKEVVSNTSYTPSVIAHALTLANKDNIKYAKKLLSNLEKSETIYLYPYLYWSLARVLQLDPKSQSSEDKALIQEYLQKEKEYQDKLFSF</sequence>
<dbReference type="GO" id="GO:0006401">
    <property type="term" value="P:RNA catabolic process"/>
    <property type="evidence" value="ECO:0007669"/>
    <property type="project" value="InterPro"/>
</dbReference>
<dbReference type="GO" id="GO:0055087">
    <property type="term" value="C:Ski complex"/>
    <property type="evidence" value="ECO:0007669"/>
    <property type="project" value="InterPro"/>
</dbReference>
<comment type="caution">
    <text evidence="4">The sequence shown here is derived from an EMBL/GenBank/DDBJ whole genome shotgun (WGS) entry which is preliminary data.</text>
</comment>
<dbReference type="SUPFAM" id="SSF48452">
    <property type="entry name" value="TPR-like"/>
    <property type="match status" value="5"/>
</dbReference>
<feature type="repeat" description="TPR" evidence="3">
    <location>
        <begin position="619"/>
        <end position="652"/>
    </location>
</feature>
<evidence type="ECO:0000256" key="3">
    <source>
        <dbReference type="PROSITE-ProRule" id="PRU00339"/>
    </source>
</evidence>
<dbReference type="InterPro" id="IPR039226">
    <property type="entry name" value="Ski3/TTC37"/>
</dbReference>
<feature type="repeat" description="TPR" evidence="3">
    <location>
        <begin position="1491"/>
        <end position="1524"/>
    </location>
</feature>
<keyword evidence="1" id="KW-0677">Repeat</keyword>
<gene>
    <name evidence="4" type="ORF">BCR32DRAFT_266537</name>
</gene>
<feature type="repeat" description="TPR" evidence="3">
    <location>
        <begin position="926"/>
        <end position="959"/>
    </location>
</feature>
<dbReference type="Proteomes" id="UP000193944">
    <property type="component" value="Unassembled WGS sequence"/>
</dbReference>
<evidence type="ECO:0000313" key="4">
    <source>
        <dbReference type="EMBL" id="ORX84134.1"/>
    </source>
</evidence>
<feature type="repeat" description="TPR" evidence="3">
    <location>
        <begin position="449"/>
        <end position="482"/>
    </location>
</feature>
<dbReference type="Gene3D" id="1.25.40.10">
    <property type="entry name" value="Tetratricopeptide repeat domain"/>
    <property type="match status" value="6"/>
</dbReference>
<evidence type="ECO:0000256" key="2">
    <source>
        <dbReference type="ARBA" id="ARBA00022803"/>
    </source>
</evidence>
<dbReference type="PANTHER" id="PTHR15704">
    <property type="entry name" value="SUPERKILLER 3 PROTEIN-RELATED"/>
    <property type="match status" value="1"/>
</dbReference>
<dbReference type="PROSITE" id="PS50005">
    <property type="entry name" value="TPR"/>
    <property type="match status" value="8"/>
</dbReference>
<protein>
    <submittedName>
        <fullName evidence="4">TPR-like protein</fullName>
    </submittedName>
</protein>
<reference evidence="4 5" key="2">
    <citation type="submission" date="2016-08" db="EMBL/GenBank/DDBJ databases">
        <title>Pervasive Adenine N6-methylation of Active Genes in Fungi.</title>
        <authorList>
            <consortium name="DOE Joint Genome Institute"/>
            <person name="Mondo S.J."/>
            <person name="Dannebaum R.O."/>
            <person name="Kuo R.C."/>
            <person name="Labutti K."/>
            <person name="Haridas S."/>
            <person name="Kuo A."/>
            <person name="Salamov A."/>
            <person name="Ahrendt S.R."/>
            <person name="Lipzen A."/>
            <person name="Sullivan W."/>
            <person name="Andreopoulos W.B."/>
            <person name="Clum A."/>
            <person name="Lindquist E."/>
            <person name="Daum C."/>
            <person name="Ramamoorthy G.K."/>
            <person name="Gryganskyi A."/>
            <person name="Culley D."/>
            <person name="Magnuson J.K."/>
            <person name="James T.Y."/>
            <person name="O'Malley M.A."/>
            <person name="Stajich J.E."/>
            <person name="Spatafora J.W."/>
            <person name="Visel A."/>
            <person name="Grigoriev I.V."/>
        </authorList>
    </citation>
    <scope>NUCLEOTIDE SEQUENCE [LARGE SCALE GENOMIC DNA]</scope>
    <source>
        <strain evidence="4 5">S4</strain>
    </source>
</reference>
<feature type="repeat" description="TPR" evidence="3">
    <location>
        <begin position="37"/>
        <end position="70"/>
    </location>
</feature>
<dbReference type="OrthoDB" id="421075at2759"/>
<reference evidence="4 5" key="1">
    <citation type="submission" date="2016-08" db="EMBL/GenBank/DDBJ databases">
        <title>A Parts List for Fungal Cellulosomes Revealed by Comparative Genomics.</title>
        <authorList>
            <consortium name="DOE Joint Genome Institute"/>
            <person name="Haitjema C.H."/>
            <person name="Gilmore S.P."/>
            <person name="Henske J.K."/>
            <person name="Solomon K.V."/>
            <person name="De Groot R."/>
            <person name="Kuo A."/>
            <person name="Mondo S.J."/>
            <person name="Salamov A.A."/>
            <person name="Labutti K."/>
            <person name="Zhao Z."/>
            <person name="Chiniquy J."/>
            <person name="Barry K."/>
            <person name="Brewer H.M."/>
            <person name="Purvine S.O."/>
            <person name="Wright A.T."/>
            <person name="Boxma B."/>
            <person name="Van Alen T."/>
            <person name="Hackstein J.H."/>
            <person name="Baker S.E."/>
            <person name="Grigoriev I.V."/>
            <person name="O'Malley M.A."/>
        </authorList>
    </citation>
    <scope>NUCLEOTIDE SEQUENCE [LARGE SCALE GENOMIC DNA]</scope>
    <source>
        <strain evidence="4 5">S4</strain>
    </source>
</reference>
<dbReference type="EMBL" id="MCFG01000058">
    <property type="protein sequence ID" value="ORX84134.1"/>
    <property type="molecule type" value="Genomic_DNA"/>
</dbReference>
<feature type="repeat" description="TPR" evidence="3">
    <location>
        <begin position="1038"/>
        <end position="1071"/>
    </location>
</feature>
<accession>A0A1Y1XFI0</accession>
<feature type="repeat" description="TPR" evidence="3">
    <location>
        <begin position="653"/>
        <end position="686"/>
    </location>
</feature>
<dbReference type="InterPro" id="IPR011990">
    <property type="entry name" value="TPR-like_helical_dom_sf"/>
</dbReference>
<keyword evidence="5" id="KW-1185">Reference proteome</keyword>
<dbReference type="Pfam" id="PF13181">
    <property type="entry name" value="TPR_8"/>
    <property type="match status" value="3"/>
</dbReference>
<dbReference type="STRING" id="1754192.A0A1Y1XFI0"/>
<keyword evidence="2 3" id="KW-0802">TPR repeat</keyword>
<dbReference type="PANTHER" id="PTHR15704:SF7">
    <property type="entry name" value="SUPERKILLER COMPLEX PROTEIN 3"/>
    <property type="match status" value="1"/>
</dbReference>
<dbReference type="Pfam" id="PF13414">
    <property type="entry name" value="TPR_11"/>
    <property type="match status" value="1"/>
</dbReference>